<dbReference type="EMBL" id="KN834892">
    <property type="protein sequence ID" value="KIK50629.1"/>
    <property type="molecule type" value="Genomic_DNA"/>
</dbReference>
<dbReference type="AlphaFoldDB" id="A0A0D0BME2"/>
<feature type="region of interest" description="Disordered" evidence="1">
    <location>
        <begin position="1"/>
        <end position="30"/>
    </location>
</feature>
<dbReference type="HOGENOM" id="CLU_2960990_0_0_1"/>
<accession>A0A0D0BME2</accession>
<keyword evidence="3" id="KW-1185">Reference proteome</keyword>
<name>A0A0D0BME2_9AGAR</name>
<feature type="compositionally biased region" description="Polar residues" evidence="1">
    <location>
        <begin position="8"/>
        <end position="17"/>
    </location>
</feature>
<gene>
    <name evidence="2" type="ORF">GYMLUDRAFT_51065</name>
</gene>
<proteinExistence type="predicted"/>
<reference evidence="2 3" key="1">
    <citation type="submission" date="2014-04" db="EMBL/GenBank/DDBJ databases">
        <title>Evolutionary Origins and Diversification of the Mycorrhizal Mutualists.</title>
        <authorList>
            <consortium name="DOE Joint Genome Institute"/>
            <consortium name="Mycorrhizal Genomics Consortium"/>
            <person name="Kohler A."/>
            <person name="Kuo A."/>
            <person name="Nagy L.G."/>
            <person name="Floudas D."/>
            <person name="Copeland A."/>
            <person name="Barry K.W."/>
            <person name="Cichocki N."/>
            <person name="Veneault-Fourrey C."/>
            <person name="LaButti K."/>
            <person name="Lindquist E.A."/>
            <person name="Lipzen A."/>
            <person name="Lundell T."/>
            <person name="Morin E."/>
            <person name="Murat C."/>
            <person name="Riley R."/>
            <person name="Ohm R."/>
            <person name="Sun H."/>
            <person name="Tunlid A."/>
            <person name="Henrissat B."/>
            <person name="Grigoriev I.V."/>
            <person name="Hibbett D.S."/>
            <person name="Martin F."/>
        </authorList>
    </citation>
    <scope>NUCLEOTIDE SEQUENCE [LARGE SCALE GENOMIC DNA]</scope>
    <source>
        <strain evidence="2 3">FD-317 M1</strain>
    </source>
</reference>
<organism evidence="2 3">
    <name type="scientific">Collybiopsis luxurians FD-317 M1</name>
    <dbReference type="NCBI Taxonomy" id="944289"/>
    <lineage>
        <taxon>Eukaryota</taxon>
        <taxon>Fungi</taxon>
        <taxon>Dikarya</taxon>
        <taxon>Basidiomycota</taxon>
        <taxon>Agaricomycotina</taxon>
        <taxon>Agaricomycetes</taxon>
        <taxon>Agaricomycetidae</taxon>
        <taxon>Agaricales</taxon>
        <taxon>Marasmiineae</taxon>
        <taxon>Omphalotaceae</taxon>
        <taxon>Collybiopsis</taxon>
        <taxon>Collybiopsis luxurians</taxon>
    </lineage>
</organism>
<protein>
    <submittedName>
        <fullName evidence="2">Uncharacterized protein</fullName>
    </submittedName>
</protein>
<evidence type="ECO:0000256" key="1">
    <source>
        <dbReference type="SAM" id="MobiDB-lite"/>
    </source>
</evidence>
<sequence length="59" mass="6797">MDLFLRARNSSTESTRIPAQIPRKSKEKAKRSHVIRQPEVLLNLCPATYFVTSFSSLYI</sequence>
<evidence type="ECO:0000313" key="3">
    <source>
        <dbReference type="Proteomes" id="UP000053593"/>
    </source>
</evidence>
<evidence type="ECO:0000313" key="2">
    <source>
        <dbReference type="EMBL" id="KIK50629.1"/>
    </source>
</evidence>
<dbReference type="Proteomes" id="UP000053593">
    <property type="component" value="Unassembled WGS sequence"/>
</dbReference>